<dbReference type="InParanoid" id="S2K973"/>
<dbReference type="EMBL" id="KE123904">
    <property type="protein sequence ID" value="EPB91968.1"/>
    <property type="molecule type" value="Genomic_DNA"/>
</dbReference>
<evidence type="ECO:0000256" key="3">
    <source>
        <dbReference type="ARBA" id="ARBA00022771"/>
    </source>
</evidence>
<keyword evidence="3" id="KW-0863">Zinc-finger</keyword>
<dbReference type="eggNOG" id="ENOG502RMF7">
    <property type="taxonomic scope" value="Eukaryota"/>
</dbReference>
<dbReference type="STRING" id="1220926.S2K973"/>
<evidence type="ECO:0000256" key="1">
    <source>
        <dbReference type="ARBA" id="ARBA00022723"/>
    </source>
</evidence>
<dbReference type="GO" id="GO:0008270">
    <property type="term" value="F:zinc ion binding"/>
    <property type="evidence" value="ECO:0007669"/>
    <property type="project" value="UniProtKB-KW"/>
</dbReference>
<evidence type="ECO:0000259" key="5">
    <source>
        <dbReference type="PROSITE" id="PS00028"/>
    </source>
</evidence>
<dbReference type="PROSITE" id="PS00028">
    <property type="entry name" value="ZINC_FINGER_C2H2_1"/>
    <property type="match status" value="4"/>
</dbReference>
<organism evidence="6 7">
    <name type="scientific">Mucor circinelloides f. circinelloides (strain 1006PhL)</name>
    <name type="common">Mucormycosis agent</name>
    <name type="synonym">Calyptromyces circinelloides</name>
    <dbReference type="NCBI Taxonomy" id="1220926"/>
    <lineage>
        <taxon>Eukaryota</taxon>
        <taxon>Fungi</taxon>
        <taxon>Fungi incertae sedis</taxon>
        <taxon>Mucoromycota</taxon>
        <taxon>Mucoromycotina</taxon>
        <taxon>Mucoromycetes</taxon>
        <taxon>Mucorales</taxon>
        <taxon>Mucorineae</taxon>
        <taxon>Mucoraceae</taxon>
        <taxon>Mucor</taxon>
    </lineage>
</organism>
<proteinExistence type="predicted"/>
<feature type="domain" description="C2H2-type" evidence="5">
    <location>
        <begin position="255"/>
        <end position="276"/>
    </location>
</feature>
<dbReference type="Gene3D" id="3.30.160.60">
    <property type="entry name" value="Classic Zinc Finger"/>
    <property type="match status" value="1"/>
</dbReference>
<dbReference type="AlphaFoldDB" id="S2K973"/>
<evidence type="ECO:0000256" key="2">
    <source>
        <dbReference type="ARBA" id="ARBA00022737"/>
    </source>
</evidence>
<reference evidence="7" key="1">
    <citation type="submission" date="2013-05" db="EMBL/GenBank/DDBJ databases">
        <title>The Genome sequence of Mucor circinelloides f. circinelloides 1006PhL.</title>
        <authorList>
            <consortium name="The Broad Institute Genomics Platform"/>
            <person name="Cuomo C."/>
            <person name="Earl A."/>
            <person name="Findley K."/>
            <person name="Lee S.C."/>
            <person name="Walker B."/>
            <person name="Young S."/>
            <person name="Zeng Q."/>
            <person name="Gargeya S."/>
            <person name="Fitzgerald M."/>
            <person name="Haas B."/>
            <person name="Abouelleil A."/>
            <person name="Allen A.W."/>
            <person name="Alvarado L."/>
            <person name="Arachchi H.M."/>
            <person name="Berlin A.M."/>
            <person name="Chapman S.B."/>
            <person name="Gainer-Dewar J."/>
            <person name="Goldberg J."/>
            <person name="Griggs A."/>
            <person name="Gujja S."/>
            <person name="Hansen M."/>
            <person name="Howarth C."/>
            <person name="Imamovic A."/>
            <person name="Ireland A."/>
            <person name="Larimer J."/>
            <person name="McCowan C."/>
            <person name="Murphy C."/>
            <person name="Pearson M."/>
            <person name="Poon T.W."/>
            <person name="Priest M."/>
            <person name="Roberts A."/>
            <person name="Saif S."/>
            <person name="Shea T."/>
            <person name="Sisk P."/>
            <person name="Sykes S."/>
            <person name="Wortman J."/>
            <person name="Nusbaum C."/>
            <person name="Birren B."/>
        </authorList>
    </citation>
    <scope>NUCLEOTIDE SEQUENCE [LARGE SCALE GENOMIC DNA]</scope>
    <source>
        <strain evidence="7">1006PhL</strain>
    </source>
</reference>
<feature type="domain" description="C2H2-type" evidence="5">
    <location>
        <begin position="166"/>
        <end position="187"/>
    </location>
</feature>
<protein>
    <recommendedName>
        <fullName evidence="5">C2H2-type domain-containing protein</fullName>
    </recommendedName>
</protein>
<name>S2K973_MUCC1</name>
<dbReference type="PANTHER" id="PTHR24409">
    <property type="entry name" value="ZINC FINGER PROTEIN 142"/>
    <property type="match status" value="1"/>
</dbReference>
<dbReference type="OrthoDB" id="6077919at2759"/>
<dbReference type="Pfam" id="PF12874">
    <property type="entry name" value="zf-met"/>
    <property type="match status" value="2"/>
</dbReference>
<evidence type="ECO:0000313" key="6">
    <source>
        <dbReference type="EMBL" id="EPB91968.1"/>
    </source>
</evidence>
<dbReference type="InterPro" id="IPR013087">
    <property type="entry name" value="Znf_C2H2_type"/>
</dbReference>
<keyword evidence="7" id="KW-1185">Reference proteome</keyword>
<keyword evidence="2" id="KW-0677">Repeat</keyword>
<sequence length="346" mass="40662">MKLRNRQKRVSNDIKQADSKAGITLFDTPSSTFNESSAYSFNIKQEDTKNDSSLLQQDDRFEGKDYYYHCDICKKRMPNLKSVLQHRNSTHNIRASRSRRTKDINTEPDIYDPSFYCKPCKVIYKSRDKYRHHLKSVHFMILKTISKYKKPQNAILPDPDDPNLYCKACDYVYARKITYKYHCRYAHGMTSVKFANPRFRPGNVRDTYCKYCDTRLSSKKSYKQHLFAIHKLDWRLIHPKPKNIVPDVDDPNFYCCACERKLGDQKSFKTHLMLVHFIYQSAPKKTSVEPDINDPNNNCSACQKNYSFAESSLTQTILAITVVSASYLQRREYDIENTAERCTAWY</sequence>
<evidence type="ECO:0000256" key="4">
    <source>
        <dbReference type="ARBA" id="ARBA00022833"/>
    </source>
</evidence>
<dbReference type="Proteomes" id="UP000014254">
    <property type="component" value="Unassembled WGS sequence"/>
</dbReference>
<feature type="domain" description="C2H2-type" evidence="5">
    <location>
        <begin position="70"/>
        <end position="91"/>
    </location>
</feature>
<dbReference type="SMART" id="SM00355">
    <property type="entry name" value="ZnF_C2H2"/>
    <property type="match status" value="5"/>
</dbReference>
<evidence type="ECO:0000313" key="7">
    <source>
        <dbReference type="Proteomes" id="UP000014254"/>
    </source>
</evidence>
<accession>S2K973</accession>
<keyword evidence="4" id="KW-0862">Zinc</keyword>
<feature type="domain" description="C2H2-type" evidence="5">
    <location>
        <begin position="117"/>
        <end position="138"/>
    </location>
</feature>
<keyword evidence="1" id="KW-0479">Metal-binding</keyword>
<gene>
    <name evidence="6" type="ORF">HMPREF1544_01262</name>
</gene>
<dbReference type="VEuPathDB" id="FungiDB:HMPREF1544_01262"/>